<evidence type="ECO:0000313" key="2">
    <source>
        <dbReference type="EMBL" id="KAG2102794.1"/>
    </source>
</evidence>
<evidence type="ECO:0000256" key="1">
    <source>
        <dbReference type="SAM" id="MobiDB-lite"/>
    </source>
</evidence>
<dbReference type="GeneID" id="64696172"/>
<sequence>MDSDKTPAMFSPIFPSPKTLDEGFQAFVTQRPPCTSLASQMPTPQRHTPEIARITTVDAHQINIDGNHVSAGIAWFDNNDPCNVSVKLSEELAGPRAGEIGALLMAISTLQTDTPIHITTKTLKLRKDLTVNLPRLEDTNWITHPNSNIMKALIAKLRVRSTLITLLDWDKNTPKYVTDKLQLQTKECLLKDNHDNIPTEIDAPLELTDEQDNQPSNADVPT</sequence>
<protein>
    <submittedName>
        <fullName evidence="2">Uncharacterized protein</fullName>
    </submittedName>
</protein>
<feature type="region of interest" description="Disordered" evidence="1">
    <location>
        <begin position="202"/>
        <end position="222"/>
    </location>
</feature>
<reference evidence="2" key="1">
    <citation type="journal article" date="2020" name="New Phytol.">
        <title>Comparative genomics reveals dynamic genome evolution in host specialist ectomycorrhizal fungi.</title>
        <authorList>
            <person name="Lofgren L.A."/>
            <person name="Nguyen N.H."/>
            <person name="Vilgalys R."/>
            <person name="Ruytinx J."/>
            <person name="Liao H.L."/>
            <person name="Branco S."/>
            <person name="Kuo A."/>
            <person name="LaButti K."/>
            <person name="Lipzen A."/>
            <person name="Andreopoulos W."/>
            <person name="Pangilinan J."/>
            <person name="Riley R."/>
            <person name="Hundley H."/>
            <person name="Na H."/>
            <person name="Barry K."/>
            <person name="Grigoriev I.V."/>
            <person name="Stajich J.E."/>
            <person name="Kennedy P.G."/>
        </authorList>
    </citation>
    <scope>NUCLEOTIDE SEQUENCE</scope>
    <source>
        <strain evidence="2">FC423</strain>
    </source>
</reference>
<gene>
    <name evidence="2" type="ORF">F5147DRAFT_654886</name>
</gene>
<name>A0A9P7JRN3_9AGAM</name>
<organism evidence="2 3">
    <name type="scientific">Suillus discolor</name>
    <dbReference type="NCBI Taxonomy" id="1912936"/>
    <lineage>
        <taxon>Eukaryota</taxon>
        <taxon>Fungi</taxon>
        <taxon>Dikarya</taxon>
        <taxon>Basidiomycota</taxon>
        <taxon>Agaricomycotina</taxon>
        <taxon>Agaricomycetes</taxon>
        <taxon>Agaricomycetidae</taxon>
        <taxon>Boletales</taxon>
        <taxon>Suillineae</taxon>
        <taxon>Suillaceae</taxon>
        <taxon>Suillus</taxon>
    </lineage>
</organism>
<evidence type="ECO:0000313" key="3">
    <source>
        <dbReference type="Proteomes" id="UP000823399"/>
    </source>
</evidence>
<dbReference type="Proteomes" id="UP000823399">
    <property type="component" value="Unassembled WGS sequence"/>
</dbReference>
<dbReference type="OrthoDB" id="2679222at2759"/>
<accession>A0A9P7JRN3</accession>
<feature type="compositionally biased region" description="Polar residues" evidence="1">
    <location>
        <begin position="213"/>
        <end position="222"/>
    </location>
</feature>
<dbReference type="AlphaFoldDB" id="A0A9P7JRN3"/>
<dbReference type="EMBL" id="JABBWM010000046">
    <property type="protein sequence ID" value="KAG2102794.1"/>
    <property type="molecule type" value="Genomic_DNA"/>
</dbReference>
<comment type="caution">
    <text evidence="2">The sequence shown here is derived from an EMBL/GenBank/DDBJ whole genome shotgun (WGS) entry which is preliminary data.</text>
</comment>
<proteinExistence type="predicted"/>
<dbReference type="RefSeq" id="XP_041290261.1">
    <property type="nucleotide sequence ID" value="XM_041433913.1"/>
</dbReference>
<keyword evidence="3" id="KW-1185">Reference proteome</keyword>